<dbReference type="EMBL" id="CAJEWN010000014">
    <property type="protein sequence ID" value="CAD2133912.1"/>
    <property type="molecule type" value="Genomic_DNA"/>
</dbReference>
<evidence type="ECO:0000313" key="3">
    <source>
        <dbReference type="Proteomes" id="UP000580250"/>
    </source>
</evidence>
<dbReference type="Pfam" id="PF00300">
    <property type="entry name" value="His_Phos_1"/>
    <property type="match status" value="1"/>
</dbReference>
<dbReference type="SUPFAM" id="SSF53254">
    <property type="entry name" value="Phosphoglycerate mutase-like"/>
    <property type="match status" value="1"/>
</dbReference>
<dbReference type="PANTHER" id="PTHR16469:SF27">
    <property type="entry name" value="UBIQUITIN-ASSOCIATED AND SH3 DOMAIN-CONTAINING BA-RELATED"/>
    <property type="match status" value="1"/>
</dbReference>
<dbReference type="AlphaFoldDB" id="A0A6V7TU20"/>
<protein>
    <submittedName>
        <fullName evidence="2">Uncharacterized protein</fullName>
    </submittedName>
</protein>
<evidence type="ECO:0000313" key="2">
    <source>
        <dbReference type="EMBL" id="CAD2133912.1"/>
    </source>
</evidence>
<gene>
    <name evidence="2" type="ORF">MENT_LOCUS4177</name>
</gene>
<dbReference type="GO" id="GO:0016791">
    <property type="term" value="F:phosphatase activity"/>
    <property type="evidence" value="ECO:0007669"/>
    <property type="project" value="UniProtKB-ARBA"/>
</dbReference>
<organism evidence="2 3">
    <name type="scientific">Meloidogyne enterolobii</name>
    <name type="common">Root-knot nematode worm</name>
    <name type="synonym">Meloidogyne mayaguensis</name>
    <dbReference type="NCBI Taxonomy" id="390850"/>
    <lineage>
        <taxon>Eukaryota</taxon>
        <taxon>Metazoa</taxon>
        <taxon>Ecdysozoa</taxon>
        <taxon>Nematoda</taxon>
        <taxon>Chromadorea</taxon>
        <taxon>Rhabditida</taxon>
        <taxon>Tylenchina</taxon>
        <taxon>Tylenchomorpha</taxon>
        <taxon>Tylenchoidea</taxon>
        <taxon>Meloidogynidae</taxon>
        <taxon>Meloidogyninae</taxon>
        <taxon>Meloidogyne</taxon>
    </lineage>
</organism>
<dbReference type="InterPro" id="IPR013078">
    <property type="entry name" value="His_Pase_superF_clade-1"/>
</dbReference>
<reference evidence="2 3" key="1">
    <citation type="submission" date="2020-08" db="EMBL/GenBank/DDBJ databases">
        <authorList>
            <person name="Koutsovoulos G."/>
            <person name="Danchin GJ E."/>
        </authorList>
    </citation>
    <scope>NUCLEOTIDE SEQUENCE [LARGE SCALE GENOMIC DNA]</scope>
</reference>
<evidence type="ECO:0000256" key="1">
    <source>
        <dbReference type="SAM" id="MobiDB-lite"/>
    </source>
</evidence>
<dbReference type="Proteomes" id="UP000580250">
    <property type="component" value="Unassembled WGS sequence"/>
</dbReference>
<comment type="caution">
    <text evidence="2">The sequence shown here is derived from an EMBL/GenBank/DDBJ whole genome shotgun (WGS) entry which is preliminary data.</text>
</comment>
<dbReference type="InterPro" id="IPR051710">
    <property type="entry name" value="Phosphatase_SH3-domain"/>
</dbReference>
<dbReference type="PANTHER" id="PTHR16469">
    <property type="entry name" value="UBIQUITIN-ASSOCIATED AND SH3 DOMAIN-CONTAINING BA-RELATED"/>
    <property type="match status" value="1"/>
</dbReference>
<dbReference type="Gene3D" id="3.40.50.1240">
    <property type="entry name" value="Phosphoglycerate mutase-like"/>
    <property type="match status" value="1"/>
</dbReference>
<feature type="region of interest" description="Disordered" evidence="1">
    <location>
        <begin position="48"/>
        <end position="71"/>
    </location>
</feature>
<dbReference type="CDD" id="cd07067">
    <property type="entry name" value="HP_PGM_like"/>
    <property type="match status" value="1"/>
</dbReference>
<accession>A0A6V7TU20</accession>
<dbReference type="OrthoDB" id="414418at2759"/>
<sequence length="258" mass="28994">MSIKKFLACGLSLISFSGFATAKLFSKKIKMSRVLWVVRHAEREDNINSNWRKTANPHKLKSDNSPLSSRGHQQAKELAARFANVHIDHIFASPFERTVETATAIASEIKIPIKLEPGLCEALYMCEEPPSFEEPEALKSRFNLIDTSYKPIFKKPMPKEGMGDSACVGRLQKTIEGICEKCEDAKSIVLVSHASPIGAIHEVLVNKWTYVGQATVTKFVETEKGSKETKFWSKQKQFCLEYSANADHLSNKSNLRPY</sequence>
<name>A0A6V7TU20_MELEN</name>
<dbReference type="InterPro" id="IPR029033">
    <property type="entry name" value="His_PPase_superfam"/>
</dbReference>
<dbReference type="SMART" id="SM00855">
    <property type="entry name" value="PGAM"/>
    <property type="match status" value="1"/>
</dbReference>
<proteinExistence type="predicted"/>